<feature type="domain" description="AMP-binding enzyme C-terminal" evidence="6">
    <location>
        <begin position="463"/>
        <end position="541"/>
    </location>
</feature>
<dbReference type="AlphaFoldDB" id="M2ZPR8"/>
<reference evidence="7 8" key="1">
    <citation type="journal article" date="2014" name="Genome Announc.">
        <title>Draft Genome Sequence of Magnetospirillum sp. Strain SO-1, a Freshwater Magnetotactic Bacterium Isolated from the Ol'khovka River, Russia.</title>
        <authorList>
            <person name="Grouzdev D.S."/>
            <person name="Dziuba M.V."/>
            <person name="Sukhacheva M.S."/>
            <person name="Mardanov A.V."/>
            <person name="Beletskiy A.V."/>
            <person name="Kuznetsov B.B."/>
            <person name="Skryabin K.G."/>
        </authorList>
    </citation>
    <scope>NUCLEOTIDE SEQUENCE [LARGE SCALE GENOMIC DNA]</scope>
    <source>
        <strain evidence="7 8">SO-1</strain>
    </source>
</reference>
<dbReference type="GO" id="GO:0044550">
    <property type="term" value="P:secondary metabolite biosynthetic process"/>
    <property type="evidence" value="ECO:0007669"/>
    <property type="project" value="TreeGrafter"/>
</dbReference>
<dbReference type="PANTHER" id="PTHR43352:SF1">
    <property type="entry name" value="ANTHRANILATE--COA LIGASE"/>
    <property type="match status" value="1"/>
</dbReference>
<sequence length="548" mass="59545">MEAKLVADKVKSAHIDQFARRNLPLAELWPDMAIDEPPLSLISPSINAAALLLDDMVATGHGGSPSFLYEDVVWNYEQLLDRSNRIANVLVQDMGLVPGNRVLLHGFNTPMMVAAWFAVLKAGGICVAAMPLLRARELGYICDKAEISHALCDSSLVAETKTVQSLRPSLRHVMSFSALGGDLDAAGTLDLAISRRSSAFTNVQTAADDVAIIAFTSGTTGQAKGTMHFHRDLIAACECFPKLLSITPEDRFCGTPPLAFTYGLGAHVLFPMYHGASVVLRKSFSPEDLLETIARYRVTGLYSAPTAYRAMTDLVAGRDIASLRLCVSGGEHLPLATWDRWLAATGLKIVNGIGATELLHNFISASGDDIRPGSTGKAIPGYTACIVDEEGRPLAPGNIGRLAIKGPTGCRYLSNIERQRSYVSNGWNLTGDIYSMDEDGYFWYQARGDDMIISAGYNISGPEIENVLLEHPDVAECAVVGVPDPERGHVVKAFVVLKRPSDASESKAKQLQDFVKLQIAPYKYPRQVEFRETLPRTPTGKLQRVALR</sequence>
<dbReference type="GO" id="GO:0016878">
    <property type="term" value="F:acid-thiol ligase activity"/>
    <property type="evidence" value="ECO:0007669"/>
    <property type="project" value="TreeGrafter"/>
</dbReference>
<dbReference type="InterPro" id="IPR042099">
    <property type="entry name" value="ANL_N_sf"/>
</dbReference>
<accession>M2ZPR8</accession>
<dbReference type="Gene3D" id="3.30.300.30">
    <property type="match status" value="1"/>
</dbReference>
<dbReference type="InterPro" id="IPR045851">
    <property type="entry name" value="AMP-bd_C_sf"/>
</dbReference>
<comment type="similarity">
    <text evidence="1">Belongs to the ATP-dependent AMP-binding enzyme family.</text>
</comment>
<dbReference type="eggNOG" id="COG0365">
    <property type="taxonomic scope" value="Bacteria"/>
</dbReference>
<keyword evidence="2 7" id="KW-0436">Ligase</keyword>
<feature type="domain" description="AMP-dependent synthetase/ligase" evidence="5">
    <location>
        <begin position="58"/>
        <end position="408"/>
    </location>
</feature>
<evidence type="ECO:0000313" key="8">
    <source>
        <dbReference type="Proteomes" id="UP000011744"/>
    </source>
</evidence>
<protein>
    <submittedName>
        <fullName evidence="7">AMP-dependent synthetase and ligase</fullName>
    </submittedName>
</protein>
<comment type="caution">
    <text evidence="7">The sequence shown here is derived from an EMBL/GenBank/DDBJ whole genome shotgun (WGS) entry which is preliminary data.</text>
</comment>
<organism evidence="7 8">
    <name type="scientific">Paramagnetospirillum caucaseum</name>
    <dbReference type="NCBI Taxonomy" id="1244869"/>
    <lineage>
        <taxon>Bacteria</taxon>
        <taxon>Pseudomonadati</taxon>
        <taxon>Pseudomonadota</taxon>
        <taxon>Alphaproteobacteria</taxon>
        <taxon>Rhodospirillales</taxon>
        <taxon>Magnetospirillaceae</taxon>
        <taxon>Paramagnetospirillum</taxon>
    </lineage>
</organism>
<evidence type="ECO:0000259" key="6">
    <source>
        <dbReference type="Pfam" id="PF13193"/>
    </source>
</evidence>
<evidence type="ECO:0000256" key="3">
    <source>
        <dbReference type="ARBA" id="ARBA00022741"/>
    </source>
</evidence>
<dbReference type="GO" id="GO:0005524">
    <property type="term" value="F:ATP binding"/>
    <property type="evidence" value="ECO:0007669"/>
    <property type="project" value="UniProtKB-KW"/>
</dbReference>
<dbReference type="EMBL" id="AONQ01000038">
    <property type="protein sequence ID" value="EME69297.1"/>
    <property type="molecule type" value="Genomic_DNA"/>
</dbReference>
<gene>
    <name evidence="7" type="ORF">H261_14245</name>
</gene>
<evidence type="ECO:0000259" key="5">
    <source>
        <dbReference type="Pfam" id="PF00501"/>
    </source>
</evidence>
<dbReference type="GO" id="GO:0016405">
    <property type="term" value="F:CoA-ligase activity"/>
    <property type="evidence" value="ECO:0007669"/>
    <property type="project" value="UniProtKB-ARBA"/>
</dbReference>
<dbReference type="Proteomes" id="UP000011744">
    <property type="component" value="Unassembled WGS sequence"/>
</dbReference>
<dbReference type="STRING" id="1244869.H261_14245"/>
<dbReference type="InterPro" id="IPR025110">
    <property type="entry name" value="AMP-bd_C"/>
</dbReference>
<dbReference type="InterPro" id="IPR020845">
    <property type="entry name" value="AMP-binding_CS"/>
</dbReference>
<evidence type="ECO:0000256" key="1">
    <source>
        <dbReference type="ARBA" id="ARBA00006432"/>
    </source>
</evidence>
<dbReference type="PANTHER" id="PTHR43352">
    <property type="entry name" value="ACETYL-COA SYNTHETASE"/>
    <property type="match status" value="1"/>
</dbReference>
<evidence type="ECO:0000256" key="2">
    <source>
        <dbReference type="ARBA" id="ARBA00022598"/>
    </source>
</evidence>
<dbReference type="Pfam" id="PF00501">
    <property type="entry name" value="AMP-binding"/>
    <property type="match status" value="1"/>
</dbReference>
<dbReference type="FunFam" id="3.30.300.30:FF:000005">
    <property type="entry name" value="Acyl-coenzyme A synthetase ACSM5, mitochondrial"/>
    <property type="match status" value="1"/>
</dbReference>
<dbReference type="PATRIC" id="fig|1244869.3.peg.2869"/>
<dbReference type="SUPFAM" id="SSF56801">
    <property type="entry name" value="Acetyl-CoA synthetase-like"/>
    <property type="match status" value="1"/>
</dbReference>
<evidence type="ECO:0000256" key="4">
    <source>
        <dbReference type="ARBA" id="ARBA00022840"/>
    </source>
</evidence>
<evidence type="ECO:0000313" key="7">
    <source>
        <dbReference type="EMBL" id="EME69297.1"/>
    </source>
</evidence>
<name>M2ZPR8_9PROT</name>
<proteinExistence type="inferred from homology"/>
<keyword evidence="8" id="KW-1185">Reference proteome</keyword>
<dbReference type="PROSITE" id="PS00455">
    <property type="entry name" value="AMP_BINDING"/>
    <property type="match status" value="1"/>
</dbReference>
<dbReference type="Gene3D" id="3.40.50.12780">
    <property type="entry name" value="N-terminal domain of ligase-like"/>
    <property type="match status" value="1"/>
</dbReference>
<dbReference type="InterPro" id="IPR000873">
    <property type="entry name" value="AMP-dep_synth/lig_dom"/>
</dbReference>
<keyword evidence="4" id="KW-0067">ATP-binding</keyword>
<keyword evidence="3" id="KW-0547">Nucleotide-binding</keyword>
<dbReference type="Pfam" id="PF13193">
    <property type="entry name" value="AMP-binding_C"/>
    <property type="match status" value="1"/>
</dbReference>